<dbReference type="InterPro" id="IPR001119">
    <property type="entry name" value="SLH_dom"/>
</dbReference>
<dbReference type="GO" id="GO:0030203">
    <property type="term" value="P:glycosaminoglycan metabolic process"/>
    <property type="evidence" value="ECO:0007669"/>
    <property type="project" value="TreeGrafter"/>
</dbReference>
<feature type="domain" description="SLH" evidence="10">
    <location>
        <begin position="1496"/>
        <end position="1558"/>
    </location>
</feature>
<dbReference type="InterPro" id="IPR015882">
    <property type="entry name" value="HEX_bac_N"/>
</dbReference>
<proteinExistence type="inferred from homology"/>
<feature type="region of interest" description="Disordered" evidence="7">
    <location>
        <begin position="874"/>
        <end position="898"/>
    </location>
</feature>
<feature type="compositionally biased region" description="Acidic residues" evidence="7">
    <location>
        <begin position="54"/>
        <end position="66"/>
    </location>
</feature>
<feature type="compositionally biased region" description="Polar residues" evidence="7">
    <location>
        <begin position="1095"/>
        <end position="1108"/>
    </location>
</feature>
<dbReference type="PANTHER" id="PTHR22600">
    <property type="entry name" value="BETA-HEXOSAMINIDASE"/>
    <property type="match status" value="1"/>
</dbReference>
<dbReference type="STRING" id="1912795.BK816_01550"/>
<sequence>MSLKRFGVVTATAALVASGLGGVSLSPSAQADPGDLSASGSNGVNEAVPAASSDADDEELDVPEDNGEGLNAVIPTPQSMNLDGGTACVTRPDGKLILRGGDERRTADAKTLAAQLKAATGHEYQVAAEGSPRKGDIVLETGQVSSAPEGKQADAYQLNCAKGVITLKAPEARGLYYAGQTMLQALRSGHLVQSGEVADWSDYPVRSLHVDAARKYFPKDWFLKEIDRMSSLKINQLQWHFSENEGFRLESKKHPNLMSPEFITQDEAKEIVAYAKSRHVEVVPAFDMPGHLQWILKSKPEFRASEDEYAQKMIDYSNPEAVNFLKGLVDEFAPIFAGQTTTWMIGGDEVFPMDWIPNRLASKLPKLKKYAEDQVGAGAQVMDGYMHFLKEMDKYVKAKGYTTSRVWSDLLYTSEMESIPGDVQVGYWTQWSWKMPSTEKLVQHGHKLLNVSDKYFYYVLPACPTCAYHDHADAPKILSEYNPRIFPEKRTREVEPDHVLGSSYAIWCDKPDLKTADFIGDDSLPMLAAMSQKTWKPSQKVSAADFVRRVKANDKAMFSPVPVVPPAFRWNNQVNTTPEPGEVGAKDSLSYRYVLENTGRKQLNPTAKVVAEGLPMSWADAKAELTMPEPPQPPNLALERPVTVSGHEVRNRFPKEKATDGITEPADLREDRWSSNESDNAWIYVDLGEDKTLDKVKIYWENACAARYKIQVSRDAEHWTDATEELTATNCPKVDTVKLNAEGKWRYVKMQGLKRTAAANGNFYGMSLYEFEVYPPAKVVPTPEVPAVKVEGNALTWTGVVPAGATLTLSGKAKLNASPAGGELAIKTVSSSAKLENFTDAKTFTVAEQPFDDTELAKELEAAKAAKAKAEDAKQAAEKAAEDAKAGKAPADEADGAADQDLQASKDELMTAGEKAAAEAKAVTNAKESAQKVKELAQAAKAALNEVEKQAEAAKQAGAEAEKAAGVAREAEKAIAPAEQALADAKQALTDAKALTDVHPREKALKVQIATEKVAETEAKLAEAKAKSAEADTKLAIAQTKANAAAKQTEAAQTRAKVANTRLEMMALRNSALQAEEKAVKGEKDLADAKEKNQELASQLEKAQQGQQVAEDEATKAKADAAKKTEELASAKADLVKAKEQVTDANRKAAEAKNQADAAEAKAEAAKAEAQAANGKLQEATARAEAAEKKAAEAYEQAKAAGKSEAEARAAEKAAKAEAEQARQAEQAAKADAQKAREAEQAARDEATQARSAEQAAKADANKARAQAQQAQAKASSAEARANLAEKKLTKANADLRASQKEVKELKEKLGQKPPVATPEPPSTGTPEEPSPATPEVPSPATPEAPVVDYQVTLKTLSDQVNTEFKDMPHGTQFAGEVKWLRHKGITTGWPDGTFRPLAPMTRAAMITFIYRLEGQPEVKVPKSNVFKDVPASYYFSKEIAWAKAKGITTGWADGTFHPEESVSREAIAAFLHRYCENGGKCHPDLRAASLDRVKAQPRFKDVPAKSLFAKDINWLAKARVTTGWPDGTFRPHQPVQRDAMAAFFYRLTHNTVDPIKK</sequence>
<feature type="domain" description="SLH" evidence="10">
    <location>
        <begin position="1361"/>
        <end position="1424"/>
    </location>
</feature>
<dbReference type="InterPro" id="IPR006311">
    <property type="entry name" value="TAT_signal"/>
</dbReference>
<evidence type="ECO:0000259" key="10">
    <source>
        <dbReference type="PROSITE" id="PS51272"/>
    </source>
</evidence>
<evidence type="ECO:0000256" key="5">
    <source>
        <dbReference type="ARBA" id="ARBA00023295"/>
    </source>
</evidence>
<feature type="region of interest" description="Disordered" evidence="7">
    <location>
        <begin position="1079"/>
        <end position="1344"/>
    </location>
</feature>
<feature type="signal peptide" evidence="8">
    <location>
        <begin position="1"/>
        <end position="31"/>
    </location>
</feature>
<dbReference type="KEGG" id="avu:BK816_01550"/>
<dbReference type="InterPro" id="IPR017853">
    <property type="entry name" value="GH"/>
</dbReference>
<dbReference type="Pfam" id="PF00754">
    <property type="entry name" value="F5_F8_type_C"/>
    <property type="match status" value="1"/>
</dbReference>
<name>A0A1D9MIH8_9ACTO</name>
<dbReference type="RefSeq" id="WP_071163607.1">
    <property type="nucleotide sequence ID" value="NZ_CP017812.1"/>
</dbReference>
<dbReference type="Pfam" id="PF00395">
    <property type="entry name" value="SLH"/>
    <property type="match status" value="3"/>
</dbReference>
<dbReference type="EC" id="3.2.1.52" evidence="3"/>
<feature type="compositionally biased region" description="Basic and acidic residues" evidence="7">
    <location>
        <begin position="1202"/>
        <end position="1223"/>
    </location>
</feature>
<dbReference type="SUPFAM" id="SSF55545">
    <property type="entry name" value="beta-N-acetylhexosaminidase-like domain"/>
    <property type="match status" value="1"/>
</dbReference>
<feature type="compositionally biased region" description="Low complexity" evidence="7">
    <location>
        <begin position="1249"/>
        <end position="1283"/>
    </location>
</feature>
<dbReference type="GO" id="GO:0016020">
    <property type="term" value="C:membrane"/>
    <property type="evidence" value="ECO:0007669"/>
    <property type="project" value="TreeGrafter"/>
</dbReference>
<dbReference type="GO" id="GO:0004563">
    <property type="term" value="F:beta-N-acetylhexosaminidase activity"/>
    <property type="evidence" value="ECO:0007669"/>
    <property type="project" value="UniProtKB-EC"/>
</dbReference>
<dbReference type="InterPro" id="IPR000421">
    <property type="entry name" value="FA58C"/>
</dbReference>
<feature type="active site" description="Proton donor" evidence="6">
    <location>
        <position position="349"/>
    </location>
</feature>
<comment type="catalytic activity">
    <reaction evidence="1">
        <text>Hydrolysis of terminal non-reducing N-acetyl-D-hexosamine residues in N-acetyl-beta-D-hexosaminides.</text>
        <dbReference type="EC" id="3.2.1.52"/>
    </reaction>
</comment>
<dbReference type="PROSITE" id="PS51318">
    <property type="entry name" value="TAT"/>
    <property type="match status" value="1"/>
</dbReference>
<comment type="similarity">
    <text evidence="2">Belongs to the glycosyl hydrolase 20 family.</text>
</comment>
<evidence type="ECO:0000256" key="8">
    <source>
        <dbReference type="SAM" id="SignalP"/>
    </source>
</evidence>
<gene>
    <name evidence="11" type="ORF">BK816_01550</name>
</gene>
<dbReference type="InterPro" id="IPR008979">
    <property type="entry name" value="Galactose-bd-like_sf"/>
</dbReference>
<accession>A0A1D9MIH8</accession>
<dbReference type="CDD" id="cd06564">
    <property type="entry name" value="GH20_DspB_LnbB-like"/>
    <property type="match status" value="1"/>
</dbReference>
<feature type="domain" description="F5/8 type C" evidence="9">
    <location>
        <begin position="631"/>
        <end position="776"/>
    </location>
</feature>
<feature type="compositionally biased region" description="Basic and acidic residues" evidence="7">
    <location>
        <begin position="1232"/>
        <end position="1248"/>
    </location>
</feature>
<feature type="compositionally biased region" description="Basic and acidic residues" evidence="7">
    <location>
        <begin position="1298"/>
        <end position="1311"/>
    </location>
</feature>
<feature type="compositionally biased region" description="Basic and acidic residues" evidence="7">
    <location>
        <begin position="1113"/>
        <end position="1151"/>
    </location>
</feature>
<dbReference type="PRINTS" id="PR00738">
    <property type="entry name" value="GLHYDRLASE20"/>
</dbReference>
<organism evidence="11 12">
    <name type="scientific">Boudabousia tangfeifanii</name>
    <dbReference type="NCBI Taxonomy" id="1912795"/>
    <lineage>
        <taxon>Bacteria</taxon>
        <taxon>Bacillati</taxon>
        <taxon>Actinomycetota</taxon>
        <taxon>Actinomycetes</taxon>
        <taxon>Actinomycetales</taxon>
        <taxon>Actinomycetaceae</taxon>
        <taxon>Boudabousia</taxon>
    </lineage>
</organism>
<feature type="domain" description="SLH" evidence="10">
    <location>
        <begin position="1425"/>
        <end position="1486"/>
    </location>
</feature>
<dbReference type="OrthoDB" id="5480482at2"/>
<dbReference type="PANTHER" id="PTHR22600:SF57">
    <property type="entry name" value="BETA-N-ACETYLHEXOSAMINIDASE"/>
    <property type="match status" value="1"/>
</dbReference>
<dbReference type="Proteomes" id="UP000176288">
    <property type="component" value="Chromosome"/>
</dbReference>
<evidence type="ECO:0000256" key="4">
    <source>
        <dbReference type="ARBA" id="ARBA00022801"/>
    </source>
</evidence>
<dbReference type="EMBL" id="CP017812">
    <property type="protein sequence ID" value="AOZ72141.1"/>
    <property type="molecule type" value="Genomic_DNA"/>
</dbReference>
<protein>
    <recommendedName>
        <fullName evidence="3">beta-N-acetylhexosaminidase</fullName>
        <ecNumber evidence="3">3.2.1.52</ecNumber>
    </recommendedName>
</protein>
<dbReference type="InterPro" id="IPR015883">
    <property type="entry name" value="Glyco_hydro_20_cat"/>
</dbReference>
<feature type="chain" id="PRO_5009443759" description="beta-N-acetylhexosaminidase" evidence="8">
    <location>
        <begin position="32"/>
        <end position="1558"/>
    </location>
</feature>
<feature type="compositionally biased region" description="Pro residues" evidence="7">
    <location>
        <begin position="1316"/>
        <end position="1343"/>
    </location>
</feature>
<dbReference type="Gene3D" id="3.20.20.80">
    <property type="entry name" value="Glycosidases"/>
    <property type="match status" value="1"/>
</dbReference>
<dbReference type="Pfam" id="PF00728">
    <property type="entry name" value="Glyco_hydro_20"/>
    <property type="match status" value="1"/>
</dbReference>
<keyword evidence="4" id="KW-0378">Hydrolase</keyword>
<evidence type="ECO:0000256" key="3">
    <source>
        <dbReference type="ARBA" id="ARBA00012663"/>
    </source>
</evidence>
<dbReference type="GO" id="GO:0005975">
    <property type="term" value="P:carbohydrate metabolic process"/>
    <property type="evidence" value="ECO:0007669"/>
    <property type="project" value="InterPro"/>
</dbReference>
<feature type="compositionally biased region" description="Basic and acidic residues" evidence="7">
    <location>
        <begin position="1079"/>
        <end position="1094"/>
    </location>
</feature>
<evidence type="ECO:0000256" key="7">
    <source>
        <dbReference type="SAM" id="MobiDB-lite"/>
    </source>
</evidence>
<keyword evidence="12" id="KW-1185">Reference proteome</keyword>
<evidence type="ECO:0000256" key="1">
    <source>
        <dbReference type="ARBA" id="ARBA00001231"/>
    </source>
</evidence>
<dbReference type="PROSITE" id="PS51272">
    <property type="entry name" value="SLH"/>
    <property type="match status" value="3"/>
</dbReference>
<evidence type="ECO:0000256" key="6">
    <source>
        <dbReference type="PIRSR" id="PIRSR625705-1"/>
    </source>
</evidence>
<keyword evidence="5" id="KW-0326">Glycosidase</keyword>
<dbReference type="Gene3D" id="2.60.120.260">
    <property type="entry name" value="Galactose-binding domain-like"/>
    <property type="match status" value="1"/>
</dbReference>
<keyword evidence="8" id="KW-0732">Signal</keyword>
<evidence type="ECO:0000313" key="12">
    <source>
        <dbReference type="Proteomes" id="UP000176288"/>
    </source>
</evidence>
<dbReference type="InterPro" id="IPR029018">
    <property type="entry name" value="Hex-like_dom2"/>
</dbReference>
<dbReference type="PROSITE" id="PS50022">
    <property type="entry name" value="FA58C_3"/>
    <property type="match status" value="1"/>
</dbReference>
<dbReference type="InterPro" id="IPR025705">
    <property type="entry name" value="Beta_hexosaminidase_sua/sub"/>
</dbReference>
<evidence type="ECO:0000256" key="2">
    <source>
        <dbReference type="ARBA" id="ARBA00006285"/>
    </source>
</evidence>
<dbReference type="Gene3D" id="3.30.379.10">
    <property type="entry name" value="Chitobiase/beta-hexosaminidase domain 2-like"/>
    <property type="match status" value="1"/>
</dbReference>
<evidence type="ECO:0000259" key="9">
    <source>
        <dbReference type="PROSITE" id="PS50022"/>
    </source>
</evidence>
<dbReference type="SUPFAM" id="SSF49785">
    <property type="entry name" value="Galactose-binding domain-like"/>
    <property type="match status" value="1"/>
</dbReference>
<reference evidence="11 12" key="1">
    <citation type="submission" date="2016-10" db="EMBL/GenBank/DDBJ databases">
        <title>Actinomyces aegypiusis sp. nov., isolated from the Aegypius monachus in Qinghai Tibet Plateau China.</title>
        <authorList>
            <person name="Wang Y."/>
        </authorList>
    </citation>
    <scope>NUCLEOTIDE SEQUENCE [LARGE SCALE GENOMIC DNA]</scope>
    <source>
        <strain evidence="11 12">VUL4_3</strain>
    </source>
</reference>
<dbReference type="Pfam" id="PF02838">
    <property type="entry name" value="Glyco_hydro_20b"/>
    <property type="match status" value="1"/>
</dbReference>
<evidence type="ECO:0000313" key="11">
    <source>
        <dbReference type="EMBL" id="AOZ72141.1"/>
    </source>
</evidence>
<feature type="compositionally biased region" description="Basic and acidic residues" evidence="7">
    <location>
        <begin position="874"/>
        <end position="886"/>
    </location>
</feature>
<feature type="region of interest" description="Disordered" evidence="7">
    <location>
        <begin position="22"/>
        <end position="66"/>
    </location>
</feature>
<feature type="compositionally biased region" description="Low complexity" evidence="7">
    <location>
        <begin position="1168"/>
        <end position="1184"/>
    </location>
</feature>
<dbReference type="SUPFAM" id="SSF51445">
    <property type="entry name" value="(Trans)glycosidases"/>
    <property type="match status" value="1"/>
</dbReference>